<dbReference type="AlphaFoldDB" id="A0A316UVZ8"/>
<proteinExistence type="predicted"/>
<sequence length="71" mass="7536">MILGPLSARRLRIRPRGLPLACILFISSRVDVLPRPAPLGEGSAGAQSSPGPRHSSDRQQPAPGIQFQVLA</sequence>
<dbReference type="GeneID" id="37025047"/>
<gene>
    <name evidence="2" type="ORF">BDZ90DRAFT_110524</name>
</gene>
<reference evidence="2 3" key="1">
    <citation type="journal article" date="2018" name="Mol. Biol. Evol.">
        <title>Broad Genomic Sampling Reveals a Smut Pathogenic Ancestry of the Fungal Clade Ustilaginomycotina.</title>
        <authorList>
            <person name="Kijpornyongpan T."/>
            <person name="Mondo S.J."/>
            <person name="Barry K."/>
            <person name="Sandor L."/>
            <person name="Lee J."/>
            <person name="Lipzen A."/>
            <person name="Pangilinan J."/>
            <person name="LaButti K."/>
            <person name="Hainaut M."/>
            <person name="Henrissat B."/>
            <person name="Grigoriev I.V."/>
            <person name="Spatafora J.W."/>
            <person name="Aime M.C."/>
        </authorList>
    </citation>
    <scope>NUCLEOTIDE SEQUENCE [LARGE SCALE GENOMIC DNA]</scope>
    <source>
        <strain evidence="2 3">MCA 5214</strain>
    </source>
</reference>
<dbReference type="RefSeq" id="XP_025364082.1">
    <property type="nucleotide sequence ID" value="XM_025503224.1"/>
</dbReference>
<dbReference type="EMBL" id="KZ819663">
    <property type="protein sequence ID" value="PWN29470.1"/>
    <property type="molecule type" value="Genomic_DNA"/>
</dbReference>
<feature type="region of interest" description="Disordered" evidence="1">
    <location>
        <begin position="36"/>
        <end position="71"/>
    </location>
</feature>
<evidence type="ECO:0000256" key="1">
    <source>
        <dbReference type="SAM" id="MobiDB-lite"/>
    </source>
</evidence>
<organism evidence="2 3">
    <name type="scientific">Jaminaea rosea</name>
    <dbReference type="NCBI Taxonomy" id="1569628"/>
    <lineage>
        <taxon>Eukaryota</taxon>
        <taxon>Fungi</taxon>
        <taxon>Dikarya</taxon>
        <taxon>Basidiomycota</taxon>
        <taxon>Ustilaginomycotina</taxon>
        <taxon>Exobasidiomycetes</taxon>
        <taxon>Microstromatales</taxon>
        <taxon>Microstromatales incertae sedis</taxon>
        <taxon>Jaminaea</taxon>
    </lineage>
</organism>
<evidence type="ECO:0000313" key="3">
    <source>
        <dbReference type="Proteomes" id="UP000245884"/>
    </source>
</evidence>
<accession>A0A316UVZ8</accession>
<keyword evidence="3" id="KW-1185">Reference proteome</keyword>
<protein>
    <submittedName>
        <fullName evidence="2">Uncharacterized protein</fullName>
    </submittedName>
</protein>
<name>A0A316UVZ8_9BASI</name>
<evidence type="ECO:0000313" key="2">
    <source>
        <dbReference type="EMBL" id="PWN29470.1"/>
    </source>
</evidence>
<dbReference type="Proteomes" id="UP000245884">
    <property type="component" value="Unassembled WGS sequence"/>
</dbReference>